<dbReference type="Proteomes" id="UP001366085">
    <property type="component" value="Unassembled WGS sequence"/>
</dbReference>
<gene>
    <name evidence="2" type="ORF">WDU93_08315</name>
</gene>
<comment type="caution">
    <text evidence="2">The sequence shown here is derived from an EMBL/GenBank/DDBJ whole genome shotgun (WGS) entry which is preliminary data.</text>
</comment>
<protein>
    <recommendedName>
        <fullName evidence="4">Transposase</fullName>
    </recommendedName>
</protein>
<evidence type="ECO:0000313" key="2">
    <source>
        <dbReference type="EMBL" id="MEJ1091700.1"/>
    </source>
</evidence>
<feature type="compositionally biased region" description="Basic and acidic residues" evidence="1">
    <location>
        <begin position="171"/>
        <end position="186"/>
    </location>
</feature>
<dbReference type="EMBL" id="JBBDGN010000006">
    <property type="protein sequence ID" value="MEJ1091700.1"/>
    <property type="molecule type" value="Genomic_DNA"/>
</dbReference>
<sequence length="186" mass="20611">MLPEPGDPDPPGVTSQVEAMADSHFAVAGECESLAAAFESDDPVPLTLPSIRLIEETLSDAYTDELPPEVARTAMFCRIAHRRLDDAAGLDEAVAVNAEPQPLATERFALALVRRLDEANAALSRQLAELRKSQDALNERVKAQQQEIAQLRDQGGKRRRRPNPFTSAFEPTRETRRREIERGRSL</sequence>
<reference evidence="2 3" key="1">
    <citation type="submission" date="2024-02" db="EMBL/GenBank/DDBJ databases">
        <authorList>
            <person name="Saticioglu I.B."/>
        </authorList>
    </citation>
    <scope>NUCLEOTIDE SEQUENCE [LARGE SCALE GENOMIC DNA]</scope>
    <source>
        <strain evidence="2 3">Mu-43</strain>
    </source>
</reference>
<feature type="region of interest" description="Disordered" evidence="1">
    <location>
        <begin position="141"/>
        <end position="186"/>
    </location>
</feature>
<evidence type="ECO:0008006" key="4">
    <source>
        <dbReference type="Google" id="ProtNLM"/>
    </source>
</evidence>
<organism evidence="2 3">
    <name type="scientific">Microbacterium istanbulense</name>
    <dbReference type="NCBI Taxonomy" id="3122049"/>
    <lineage>
        <taxon>Bacteria</taxon>
        <taxon>Bacillati</taxon>
        <taxon>Actinomycetota</taxon>
        <taxon>Actinomycetes</taxon>
        <taxon>Micrococcales</taxon>
        <taxon>Microbacteriaceae</taxon>
        <taxon>Microbacterium</taxon>
    </lineage>
</organism>
<name>A0ABU8LK47_9MICO</name>
<dbReference type="RefSeq" id="WP_337319460.1">
    <property type="nucleotide sequence ID" value="NZ_JBBDGN010000006.1"/>
</dbReference>
<evidence type="ECO:0000256" key="1">
    <source>
        <dbReference type="SAM" id="MobiDB-lite"/>
    </source>
</evidence>
<evidence type="ECO:0000313" key="3">
    <source>
        <dbReference type="Proteomes" id="UP001366085"/>
    </source>
</evidence>
<keyword evidence="3" id="KW-1185">Reference proteome</keyword>
<accession>A0ABU8LK47</accession>
<proteinExistence type="predicted"/>